<dbReference type="InterPro" id="IPR036875">
    <property type="entry name" value="Znf_CCHC_sf"/>
</dbReference>
<keyword evidence="1" id="KW-0863">Zinc-finger</keyword>
<proteinExistence type="predicted"/>
<keyword evidence="1" id="KW-0862">Zinc</keyword>
<keyword evidence="1" id="KW-0479">Metal-binding</keyword>
<reference evidence="4 5" key="1">
    <citation type="journal article" date="2020" name="Mol. Plant">
        <title>The Chromosome-Based Rubber Tree Genome Provides New Insights into Spurge Genome Evolution and Rubber Biosynthesis.</title>
        <authorList>
            <person name="Liu J."/>
            <person name="Shi C."/>
            <person name="Shi C.C."/>
            <person name="Li W."/>
            <person name="Zhang Q.J."/>
            <person name="Zhang Y."/>
            <person name="Li K."/>
            <person name="Lu H.F."/>
            <person name="Shi C."/>
            <person name="Zhu S.T."/>
            <person name="Xiao Z.Y."/>
            <person name="Nan H."/>
            <person name="Yue Y."/>
            <person name="Zhu X.G."/>
            <person name="Wu Y."/>
            <person name="Hong X.N."/>
            <person name="Fan G.Y."/>
            <person name="Tong Y."/>
            <person name="Zhang D."/>
            <person name="Mao C.L."/>
            <person name="Liu Y.L."/>
            <person name="Hao S.J."/>
            <person name="Liu W.Q."/>
            <person name="Lv M.Q."/>
            <person name="Zhang H.B."/>
            <person name="Liu Y."/>
            <person name="Hu-Tang G.R."/>
            <person name="Wang J.P."/>
            <person name="Wang J.H."/>
            <person name="Sun Y.H."/>
            <person name="Ni S.B."/>
            <person name="Chen W.B."/>
            <person name="Zhang X.C."/>
            <person name="Jiao Y.N."/>
            <person name="Eichler E.E."/>
            <person name="Li G.H."/>
            <person name="Liu X."/>
            <person name="Gao L.Z."/>
        </authorList>
    </citation>
    <scope>NUCLEOTIDE SEQUENCE [LARGE SCALE GENOMIC DNA]</scope>
    <source>
        <strain evidence="5">cv. GT1</strain>
        <tissue evidence="4">Leaf</tissue>
    </source>
</reference>
<comment type="caution">
    <text evidence="4">The sequence shown here is derived from an EMBL/GenBank/DDBJ whole genome shotgun (WGS) entry which is preliminary data.</text>
</comment>
<dbReference type="Proteomes" id="UP000467840">
    <property type="component" value="Chromosome 9"/>
</dbReference>
<feature type="compositionally biased region" description="Basic residues" evidence="2">
    <location>
        <begin position="129"/>
        <end position="154"/>
    </location>
</feature>
<dbReference type="SMART" id="SM00343">
    <property type="entry name" value="ZnF_C2HC"/>
    <property type="match status" value="1"/>
</dbReference>
<dbReference type="SUPFAM" id="SSF57756">
    <property type="entry name" value="Retrovirus zinc finger-like domains"/>
    <property type="match status" value="1"/>
</dbReference>
<evidence type="ECO:0000313" key="5">
    <source>
        <dbReference type="Proteomes" id="UP000467840"/>
    </source>
</evidence>
<dbReference type="GO" id="GO:0003676">
    <property type="term" value="F:nucleic acid binding"/>
    <property type="evidence" value="ECO:0007669"/>
    <property type="project" value="InterPro"/>
</dbReference>
<dbReference type="PANTHER" id="PTHR48038">
    <property type="entry name" value="RIBONUCLEOPROTEIN RB97D"/>
    <property type="match status" value="1"/>
</dbReference>
<dbReference type="PANTHER" id="PTHR48038:SF2">
    <property type="entry name" value="OS02G0536400 PROTEIN"/>
    <property type="match status" value="1"/>
</dbReference>
<dbReference type="Gene3D" id="4.10.60.10">
    <property type="entry name" value="Zinc finger, CCHC-type"/>
    <property type="match status" value="1"/>
</dbReference>
<organism evidence="4 5">
    <name type="scientific">Hevea brasiliensis</name>
    <name type="common">Para rubber tree</name>
    <name type="synonym">Siphonia brasiliensis</name>
    <dbReference type="NCBI Taxonomy" id="3981"/>
    <lineage>
        <taxon>Eukaryota</taxon>
        <taxon>Viridiplantae</taxon>
        <taxon>Streptophyta</taxon>
        <taxon>Embryophyta</taxon>
        <taxon>Tracheophyta</taxon>
        <taxon>Spermatophyta</taxon>
        <taxon>Magnoliopsida</taxon>
        <taxon>eudicotyledons</taxon>
        <taxon>Gunneridae</taxon>
        <taxon>Pentapetalae</taxon>
        <taxon>rosids</taxon>
        <taxon>fabids</taxon>
        <taxon>Malpighiales</taxon>
        <taxon>Euphorbiaceae</taxon>
        <taxon>Crotonoideae</taxon>
        <taxon>Micrandreae</taxon>
        <taxon>Hevea</taxon>
    </lineage>
</organism>
<gene>
    <name evidence="4" type="ORF">GH714_030857</name>
</gene>
<evidence type="ECO:0000259" key="3">
    <source>
        <dbReference type="PROSITE" id="PS50158"/>
    </source>
</evidence>
<dbReference type="GO" id="GO:0008270">
    <property type="term" value="F:zinc ion binding"/>
    <property type="evidence" value="ECO:0007669"/>
    <property type="project" value="UniProtKB-KW"/>
</dbReference>
<evidence type="ECO:0000256" key="2">
    <source>
        <dbReference type="SAM" id="MobiDB-lite"/>
    </source>
</evidence>
<evidence type="ECO:0000313" key="4">
    <source>
        <dbReference type="EMBL" id="KAF2307693.1"/>
    </source>
</evidence>
<dbReference type="PROSITE" id="PS50158">
    <property type="entry name" value="ZF_CCHC"/>
    <property type="match status" value="1"/>
</dbReference>
<accession>A0A6A6M5R9</accession>
<dbReference type="Pfam" id="PF00098">
    <property type="entry name" value="zf-CCHC"/>
    <property type="match status" value="1"/>
</dbReference>
<dbReference type="InterPro" id="IPR001878">
    <property type="entry name" value="Znf_CCHC"/>
</dbReference>
<dbReference type="AlphaFoldDB" id="A0A6A6M5R9"/>
<keyword evidence="5" id="KW-1185">Reference proteome</keyword>
<feature type="region of interest" description="Disordered" evidence="2">
    <location>
        <begin position="96"/>
        <end position="179"/>
    </location>
</feature>
<dbReference type="EMBL" id="JAAGAX010000008">
    <property type="protein sequence ID" value="KAF2307693.1"/>
    <property type="molecule type" value="Genomic_DNA"/>
</dbReference>
<sequence>MNSSVSSKVWTMQLRVKDGYGFVVYVFPPDAEKALRALQRGGLSCGSADLQSLPKDIGTDQVDEVKLKQPSHAKVQLTCYRCGGSGHKMRNCPQLNTSLRKSTRKASKFKWRKKLPLGKGTDKSWKKRYEGKKRSRKETRSPKRRSAKKARRSRSVSPGADSLLPESRSSSTSHYSRSKSYHVPVPFKNLDSERPVSSFSGHLTSLSSEELSVVLKHYYGLDLQAENERHLPADAYFGSARLWPWEIIYHRRLKKGPISIENYARRVDQNREFGIDDKLSKY</sequence>
<feature type="compositionally biased region" description="Low complexity" evidence="2">
    <location>
        <begin position="155"/>
        <end position="175"/>
    </location>
</feature>
<feature type="compositionally biased region" description="Basic residues" evidence="2">
    <location>
        <begin position="101"/>
        <end position="116"/>
    </location>
</feature>
<protein>
    <recommendedName>
        <fullName evidence="3">CCHC-type domain-containing protein</fullName>
    </recommendedName>
</protein>
<name>A0A6A6M5R9_HEVBR</name>
<feature type="domain" description="CCHC-type" evidence="3">
    <location>
        <begin position="79"/>
        <end position="94"/>
    </location>
</feature>
<evidence type="ECO:0000256" key="1">
    <source>
        <dbReference type="PROSITE-ProRule" id="PRU00047"/>
    </source>
</evidence>